<keyword evidence="3" id="KW-0347">Helicase</keyword>
<dbReference type="Gene3D" id="3.40.50.300">
    <property type="entry name" value="P-loop containing nucleotide triphosphate hydrolases"/>
    <property type="match status" value="1"/>
</dbReference>
<dbReference type="InterPro" id="IPR036388">
    <property type="entry name" value="WH-like_DNA-bd_sf"/>
</dbReference>
<dbReference type="RefSeq" id="XP_060322255.1">
    <property type="nucleotide sequence ID" value="XM_060481346.1"/>
</dbReference>
<protein>
    <recommendedName>
        <fullName evidence="5">MER3 helicase-like winged helix domain-containing protein</fullName>
    </recommendedName>
</protein>
<dbReference type="GO" id="GO:0016787">
    <property type="term" value="F:hydrolase activity"/>
    <property type="evidence" value="ECO:0007669"/>
    <property type="project" value="UniProtKB-KW"/>
</dbReference>
<dbReference type="GeneID" id="85364894"/>
<dbReference type="GO" id="GO:0005524">
    <property type="term" value="F:ATP binding"/>
    <property type="evidence" value="ECO:0007669"/>
    <property type="project" value="UniProtKB-KW"/>
</dbReference>
<dbReference type="EMBL" id="JAUEPS010000127">
    <property type="protein sequence ID" value="KAK0436333.1"/>
    <property type="molecule type" value="Genomic_DNA"/>
</dbReference>
<gene>
    <name evidence="6" type="ORF">EV420DRAFT_238908</name>
</gene>
<dbReference type="InterPro" id="IPR027417">
    <property type="entry name" value="P-loop_NTPase"/>
</dbReference>
<organism evidence="6 7">
    <name type="scientific">Armillaria tabescens</name>
    <name type="common">Ringless honey mushroom</name>
    <name type="synonym">Agaricus tabescens</name>
    <dbReference type="NCBI Taxonomy" id="1929756"/>
    <lineage>
        <taxon>Eukaryota</taxon>
        <taxon>Fungi</taxon>
        <taxon>Dikarya</taxon>
        <taxon>Basidiomycota</taxon>
        <taxon>Agaricomycotina</taxon>
        <taxon>Agaricomycetes</taxon>
        <taxon>Agaricomycetidae</taxon>
        <taxon>Agaricales</taxon>
        <taxon>Marasmiineae</taxon>
        <taxon>Physalacriaceae</taxon>
        <taxon>Desarmillaria</taxon>
    </lineage>
</organism>
<keyword evidence="1" id="KW-0547">Nucleotide-binding</keyword>
<keyword evidence="7" id="KW-1185">Reference proteome</keyword>
<keyword evidence="4" id="KW-0067">ATP-binding</keyword>
<dbReference type="Pfam" id="PF23445">
    <property type="entry name" value="WHD_SNRNP200"/>
    <property type="match status" value="1"/>
</dbReference>
<sequence>MASYMVIIVGVQYYEGKEHRYVDYPVMDVLQMMGRACRPKDDERSRCVLMCQQTRKDFYKKFLAEGLPIESHLPTHLLHDYFLAEIAVKTIENKQDAMDILTWIYFYRRMTQNPSDQITENKQDAVVGRFTFCDAESTLLTKIFSCHSSHFSQFLLYLLYLISDGYIKNY</sequence>
<dbReference type="PANTHER" id="PTHR47961:SF4">
    <property type="entry name" value="ACTIVATING SIGNAL COINTEGRATOR 1 COMPLEX SUBUNIT 3"/>
    <property type="match status" value="1"/>
</dbReference>
<dbReference type="InterPro" id="IPR050474">
    <property type="entry name" value="Hel308_SKI2-like"/>
</dbReference>
<comment type="caution">
    <text evidence="6">The sequence shown here is derived from an EMBL/GenBank/DDBJ whole genome shotgun (WGS) entry which is preliminary data.</text>
</comment>
<dbReference type="Gene3D" id="1.10.10.10">
    <property type="entry name" value="Winged helix-like DNA-binding domain superfamily/Winged helix DNA-binding domain"/>
    <property type="match status" value="1"/>
</dbReference>
<keyword evidence="2" id="KW-0378">Hydrolase</keyword>
<evidence type="ECO:0000256" key="1">
    <source>
        <dbReference type="ARBA" id="ARBA00022741"/>
    </source>
</evidence>
<dbReference type="Proteomes" id="UP001175211">
    <property type="component" value="Unassembled WGS sequence"/>
</dbReference>
<evidence type="ECO:0000313" key="6">
    <source>
        <dbReference type="EMBL" id="KAK0436333.1"/>
    </source>
</evidence>
<name>A0AA39J8T3_ARMTA</name>
<proteinExistence type="predicted"/>
<evidence type="ECO:0000259" key="5">
    <source>
        <dbReference type="Pfam" id="PF23445"/>
    </source>
</evidence>
<dbReference type="AlphaFoldDB" id="A0AA39J8T3"/>
<evidence type="ECO:0000313" key="7">
    <source>
        <dbReference type="Proteomes" id="UP001175211"/>
    </source>
</evidence>
<dbReference type="GO" id="GO:0005634">
    <property type="term" value="C:nucleus"/>
    <property type="evidence" value="ECO:0007669"/>
    <property type="project" value="TreeGrafter"/>
</dbReference>
<dbReference type="SUPFAM" id="SSF52540">
    <property type="entry name" value="P-loop containing nucleoside triphosphate hydrolases"/>
    <property type="match status" value="1"/>
</dbReference>
<dbReference type="PANTHER" id="PTHR47961">
    <property type="entry name" value="DNA POLYMERASE THETA, PUTATIVE (AFU_ORTHOLOGUE AFUA_1G05260)-RELATED"/>
    <property type="match status" value="1"/>
</dbReference>
<evidence type="ECO:0000256" key="2">
    <source>
        <dbReference type="ARBA" id="ARBA00022801"/>
    </source>
</evidence>
<feature type="domain" description="MER3 helicase-like winged helix" evidence="5">
    <location>
        <begin position="70"/>
        <end position="115"/>
    </location>
</feature>
<accession>A0AA39J8T3</accession>
<evidence type="ECO:0000256" key="4">
    <source>
        <dbReference type="ARBA" id="ARBA00022840"/>
    </source>
</evidence>
<evidence type="ECO:0000256" key="3">
    <source>
        <dbReference type="ARBA" id="ARBA00022806"/>
    </source>
</evidence>
<dbReference type="GO" id="GO:0004386">
    <property type="term" value="F:helicase activity"/>
    <property type="evidence" value="ECO:0007669"/>
    <property type="project" value="UniProtKB-KW"/>
</dbReference>
<reference evidence="6" key="1">
    <citation type="submission" date="2023-06" db="EMBL/GenBank/DDBJ databases">
        <authorList>
            <consortium name="Lawrence Berkeley National Laboratory"/>
            <person name="Ahrendt S."/>
            <person name="Sahu N."/>
            <person name="Indic B."/>
            <person name="Wong-Bajracharya J."/>
            <person name="Merenyi Z."/>
            <person name="Ke H.-M."/>
            <person name="Monk M."/>
            <person name="Kocsube S."/>
            <person name="Drula E."/>
            <person name="Lipzen A."/>
            <person name="Balint B."/>
            <person name="Henrissat B."/>
            <person name="Andreopoulos B."/>
            <person name="Martin F.M."/>
            <person name="Harder C.B."/>
            <person name="Rigling D."/>
            <person name="Ford K.L."/>
            <person name="Foster G.D."/>
            <person name="Pangilinan J."/>
            <person name="Papanicolaou A."/>
            <person name="Barry K."/>
            <person name="LaButti K."/>
            <person name="Viragh M."/>
            <person name="Koriabine M."/>
            <person name="Yan M."/>
            <person name="Riley R."/>
            <person name="Champramary S."/>
            <person name="Plett K.L."/>
            <person name="Tsai I.J."/>
            <person name="Slot J."/>
            <person name="Sipos G."/>
            <person name="Plett J."/>
            <person name="Nagy L.G."/>
            <person name="Grigoriev I.V."/>
        </authorList>
    </citation>
    <scope>NUCLEOTIDE SEQUENCE</scope>
    <source>
        <strain evidence="6">CCBAS 213</strain>
    </source>
</reference>
<dbReference type="InterPro" id="IPR057842">
    <property type="entry name" value="WH_MER3"/>
</dbReference>